<sequence length="1026" mass="111212">MTEGKSVNLLKAAKELNIGIGTAVDFLVKKGFDVDSKPSTKLAPDMYAVLLKEFQGDKIVKDEAKQIVIGKIRRDESTAGTGGANPTDALEDIKESVSETTESAKVEKPAAEPVVAAPLPTAESKTEEPKKDDEVSSPLKVVGKIDLDSLNRGKKKVEEKPQEKKEEVKAEVVVPKVEVTPEPTPAPAPEPVKETVKVETPAPVVEKTVEPAVEAKTQENIVKEEPKQLPVKPPVQEDIKPEPKIEVKKEPSVVNNPVQEKKSSATPEPQDDVIRARSETLAGPKVIGKIQLPVERSSKPVASSSNANNDNKRKRKRSNKPNTPVSPGATDGQQRTPQEGGNRGGGTGGGFNRGGQQNRPGGQQHAHGKGRPDFKGRGRQTDNTPKEEPSDKEIQDQIKATLARLSGAGKSGKFAQRAKLRRQKRDDIALSAEEAALEEAAQSKILRVTEFVTANELANLMDVQVTQVISTCMSLGMFVSINQRLDAETLSIVADEFGYQVEFIKPEDEEVTELEEPDNEDTLISRAPIVTVMGHVDHGKTSLLDYIRKANVTKGEAGGITQHIGAYAVKLDDGKKITFLDTPGHEAFTAMRARGAKVTDIVIIVIAADDAVMPQTKEAINHAQAAGSPIVFAFTKVDKPGANADRIREQLSAMNILVEDWGGKFQAQEISAKTGENVDLLLEKVLLEAELLELKADPKKRAVGSVIEAALDKGRGIVTTVLVQGGTLRVGDAILAGSHSGKVKALTNERGERVKEAGPSIPVQILGMSGAPTAGDKLYVLESESEARQVANKRLQLQREQGMRATKHITLDEIGRRLAIGNFKELNVIVKGDVDGSIEALSDSLLKLSTDEIQVNIIHKSVGAISESDVLLASASDAIIIGFQVRPTQNARKLAENEQIDIRLYSIIYDAIEELKSAMEGMLAPKFEEKIVAEVEIRETFKISKVGTIAGCMVREGKINRNNDIRVIRDGVVIHTGKLASLKRFKDDVKEVAQGYECGLNIDRFNDIEVGDIVEAYEQVEVKRKL</sequence>
<dbReference type="PROSITE" id="PS51722">
    <property type="entry name" value="G_TR_2"/>
    <property type="match status" value="1"/>
</dbReference>
<evidence type="ECO:0000256" key="9">
    <source>
        <dbReference type="SAM" id="MobiDB-lite"/>
    </source>
</evidence>
<reference evidence="10 11" key="1">
    <citation type="submission" date="2017-04" db="EMBL/GenBank/DDBJ databases">
        <authorList>
            <person name="Afonso C.L."/>
            <person name="Miller P.J."/>
            <person name="Scott M.A."/>
            <person name="Spackman E."/>
            <person name="Goraichik I."/>
            <person name="Dimitrov K.M."/>
            <person name="Suarez D.L."/>
            <person name="Swayne D.E."/>
        </authorList>
    </citation>
    <scope>NUCLEOTIDE SEQUENCE [LARGE SCALE GENOMIC DNA]</scope>
    <source>
        <strain evidence="10 11">DSM 22418</strain>
    </source>
</reference>
<dbReference type="InterPro" id="IPR000178">
    <property type="entry name" value="TF_IF2_bacterial-like"/>
</dbReference>
<evidence type="ECO:0000256" key="5">
    <source>
        <dbReference type="ARBA" id="ARBA00022917"/>
    </source>
</evidence>
<dbReference type="GO" id="GO:0003743">
    <property type="term" value="F:translation initiation factor activity"/>
    <property type="evidence" value="ECO:0007669"/>
    <property type="project" value="UniProtKB-UniRule"/>
</dbReference>
<dbReference type="CDD" id="cd01887">
    <property type="entry name" value="IF2_eIF5B"/>
    <property type="match status" value="1"/>
</dbReference>
<name>A0A1X7IHR4_9SPHI</name>
<dbReference type="SUPFAM" id="SSF52156">
    <property type="entry name" value="Initiation factor IF2/eIF5b, domain 3"/>
    <property type="match status" value="1"/>
</dbReference>
<dbReference type="CDD" id="cd03692">
    <property type="entry name" value="mtIF2_IVc"/>
    <property type="match status" value="1"/>
</dbReference>
<dbReference type="InterPro" id="IPR044145">
    <property type="entry name" value="IF2_II"/>
</dbReference>
<feature type="compositionally biased region" description="Basic and acidic residues" evidence="9">
    <location>
        <begin position="124"/>
        <end position="134"/>
    </location>
</feature>
<dbReference type="InterPro" id="IPR023115">
    <property type="entry name" value="TIF_IF2_dom3"/>
</dbReference>
<evidence type="ECO:0000313" key="11">
    <source>
        <dbReference type="Proteomes" id="UP000192980"/>
    </source>
</evidence>
<accession>A0A1X7IHR4</accession>
<dbReference type="Gene3D" id="2.40.30.10">
    <property type="entry name" value="Translation factors"/>
    <property type="match status" value="2"/>
</dbReference>
<dbReference type="InterPro" id="IPR015760">
    <property type="entry name" value="TIF_IF2"/>
</dbReference>
<protein>
    <recommendedName>
        <fullName evidence="2 7">Translation initiation factor IF-2</fullName>
    </recommendedName>
</protein>
<dbReference type="Pfam" id="PF00009">
    <property type="entry name" value="GTP_EFTU"/>
    <property type="match status" value="1"/>
</dbReference>
<dbReference type="GO" id="GO:0005737">
    <property type="term" value="C:cytoplasm"/>
    <property type="evidence" value="ECO:0007669"/>
    <property type="project" value="UniProtKB-SubCell"/>
</dbReference>
<feature type="binding site" evidence="7">
    <location>
        <begin position="534"/>
        <end position="541"/>
    </location>
    <ligand>
        <name>GTP</name>
        <dbReference type="ChEBI" id="CHEBI:37565"/>
    </ligand>
</feature>
<feature type="compositionally biased region" description="Low complexity" evidence="9">
    <location>
        <begin position="354"/>
        <end position="364"/>
    </location>
</feature>
<proteinExistence type="inferred from homology"/>
<dbReference type="GO" id="GO:0005525">
    <property type="term" value="F:GTP binding"/>
    <property type="evidence" value="ECO:0007669"/>
    <property type="project" value="UniProtKB-KW"/>
</dbReference>
<dbReference type="InterPro" id="IPR000795">
    <property type="entry name" value="T_Tr_GTP-bd_dom"/>
</dbReference>
<dbReference type="Proteomes" id="UP000192980">
    <property type="component" value="Unassembled WGS sequence"/>
</dbReference>
<dbReference type="Gene3D" id="3.40.50.300">
    <property type="entry name" value="P-loop containing nucleotide triphosphate hydrolases"/>
    <property type="match status" value="1"/>
</dbReference>
<dbReference type="FunFam" id="2.40.30.10:FF:000008">
    <property type="entry name" value="Translation initiation factor IF-2"/>
    <property type="match status" value="1"/>
</dbReference>
<dbReference type="Gene3D" id="3.40.50.10050">
    <property type="entry name" value="Translation initiation factor IF- 2, domain 3"/>
    <property type="match status" value="1"/>
</dbReference>
<evidence type="ECO:0000256" key="2">
    <source>
        <dbReference type="ARBA" id="ARBA00020675"/>
    </source>
</evidence>
<dbReference type="Pfam" id="PF04760">
    <property type="entry name" value="IF2_N"/>
    <property type="match status" value="1"/>
</dbReference>
<dbReference type="CDD" id="cd03702">
    <property type="entry name" value="IF2_mtIF2_II"/>
    <property type="match status" value="1"/>
</dbReference>
<dbReference type="RefSeq" id="WP_085471683.1">
    <property type="nucleotide sequence ID" value="NZ_CP038029.1"/>
</dbReference>
<dbReference type="InterPro" id="IPR027417">
    <property type="entry name" value="P-loop_NTPase"/>
</dbReference>
<feature type="region of interest" description="Disordered" evidence="9">
    <location>
        <begin position="76"/>
        <end position="142"/>
    </location>
</feature>
<feature type="region of interest" description="Disordered" evidence="9">
    <location>
        <begin position="179"/>
        <end position="395"/>
    </location>
</feature>
<organism evidence="10 11">
    <name type="scientific">Sphingobacterium psychroaquaticum</name>
    <dbReference type="NCBI Taxonomy" id="561061"/>
    <lineage>
        <taxon>Bacteria</taxon>
        <taxon>Pseudomonadati</taxon>
        <taxon>Bacteroidota</taxon>
        <taxon>Sphingobacteriia</taxon>
        <taxon>Sphingobacteriales</taxon>
        <taxon>Sphingobacteriaceae</taxon>
        <taxon>Sphingobacterium</taxon>
    </lineage>
</organism>
<keyword evidence="11" id="KW-1185">Reference proteome</keyword>
<dbReference type="Pfam" id="PF11987">
    <property type="entry name" value="IF-2"/>
    <property type="match status" value="1"/>
</dbReference>
<dbReference type="InterPro" id="IPR036925">
    <property type="entry name" value="TIF_IF2_dom3_sf"/>
</dbReference>
<evidence type="ECO:0000313" key="10">
    <source>
        <dbReference type="EMBL" id="SMG14291.1"/>
    </source>
</evidence>
<dbReference type="Pfam" id="PF22042">
    <property type="entry name" value="EF-G_D2"/>
    <property type="match status" value="1"/>
</dbReference>
<feature type="region of interest" description="Disordered" evidence="9">
    <location>
        <begin position="150"/>
        <end position="169"/>
    </location>
</feature>
<feature type="compositionally biased region" description="Basic and acidic residues" evidence="9">
    <location>
        <begin position="370"/>
        <end position="395"/>
    </location>
</feature>
<comment type="function">
    <text evidence="7 8">One of the essential components for the initiation of protein synthesis. Protects formylmethionyl-tRNA from spontaneous hydrolysis and promotes its binding to the 30S ribosomal subunits. Also involved in the hydrolysis of GTP during the formation of the 70S ribosomal complex.</text>
</comment>
<evidence type="ECO:0000256" key="3">
    <source>
        <dbReference type="ARBA" id="ARBA00022540"/>
    </source>
</evidence>
<feature type="compositionally biased region" description="Gly residues" evidence="9">
    <location>
        <begin position="341"/>
        <end position="353"/>
    </location>
</feature>
<evidence type="ECO:0000256" key="1">
    <source>
        <dbReference type="ARBA" id="ARBA00007733"/>
    </source>
</evidence>
<dbReference type="SUPFAM" id="SSF52540">
    <property type="entry name" value="P-loop containing nucleoside triphosphate hydrolases"/>
    <property type="match status" value="1"/>
</dbReference>
<feature type="binding site" evidence="7">
    <location>
        <begin position="581"/>
        <end position="585"/>
    </location>
    <ligand>
        <name>GTP</name>
        <dbReference type="ChEBI" id="CHEBI:37565"/>
    </ligand>
</feature>
<dbReference type="STRING" id="561061.SAMN05660862_0852"/>
<keyword evidence="6 7" id="KW-0342">GTP-binding</keyword>
<dbReference type="FunFam" id="2.40.30.10:FF:000007">
    <property type="entry name" value="Translation initiation factor IF-2"/>
    <property type="match status" value="1"/>
</dbReference>
<dbReference type="NCBIfam" id="TIGR00487">
    <property type="entry name" value="IF-2"/>
    <property type="match status" value="1"/>
</dbReference>
<dbReference type="FunFam" id="3.40.50.300:FF:000019">
    <property type="entry name" value="Translation initiation factor IF-2"/>
    <property type="match status" value="1"/>
</dbReference>
<dbReference type="FunFam" id="3.40.50.10050:FF:000001">
    <property type="entry name" value="Translation initiation factor IF-2"/>
    <property type="match status" value="1"/>
</dbReference>
<dbReference type="InterPro" id="IPR005225">
    <property type="entry name" value="Small_GTP-bd"/>
</dbReference>
<dbReference type="NCBIfam" id="TIGR00231">
    <property type="entry name" value="small_GTP"/>
    <property type="match status" value="1"/>
</dbReference>
<dbReference type="GO" id="GO:0003924">
    <property type="term" value="F:GTPase activity"/>
    <property type="evidence" value="ECO:0007669"/>
    <property type="project" value="UniProtKB-UniRule"/>
</dbReference>
<feature type="compositionally biased region" description="Basic and acidic residues" evidence="9">
    <location>
        <begin position="91"/>
        <end position="110"/>
    </location>
</feature>
<dbReference type="PROSITE" id="PS01176">
    <property type="entry name" value="IF2"/>
    <property type="match status" value="1"/>
</dbReference>
<dbReference type="InterPro" id="IPR053905">
    <property type="entry name" value="EF-G-like_DII"/>
</dbReference>
<dbReference type="SUPFAM" id="SSF50447">
    <property type="entry name" value="Translation proteins"/>
    <property type="match status" value="2"/>
</dbReference>
<evidence type="ECO:0000256" key="6">
    <source>
        <dbReference type="ARBA" id="ARBA00023134"/>
    </source>
</evidence>
<feature type="compositionally biased region" description="Basic and acidic residues" evidence="9">
    <location>
        <begin position="235"/>
        <end position="251"/>
    </location>
</feature>
<keyword evidence="4 7" id="KW-0547">Nucleotide-binding</keyword>
<dbReference type="PANTHER" id="PTHR43381:SF5">
    <property type="entry name" value="TR-TYPE G DOMAIN-CONTAINING PROTEIN"/>
    <property type="match status" value="1"/>
</dbReference>
<keyword evidence="5 7" id="KW-0648">Protein biosynthesis</keyword>
<dbReference type="OrthoDB" id="9811804at2"/>
<comment type="subcellular location">
    <subcellularLocation>
        <location evidence="7">Cytoplasm</location>
    </subcellularLocation>
</comment>
<comment type="caution">
    <text evidence="7">Lacks conserved residue(s) required for the propagation of feature annotation.</text>
</comment>
<gene>
    <name evidence="7" type="primary">infB</name>
    <name evidence="10" type="ORF">SAMN05660862_0852</name>
</gene>
<evidence type="ECO:0000256" key="4">
    <source>
        <dbReference type="ARBA" id="ARBA00022741"/>
    </source>
</evidence>
<keyword evidence="7" id="KW-0963">Cytoplasm</keyword>
<dbReference type="AlphaFoldDB" id="A0A1X7IHR4"/>
<dbReference type="HAMAP" id="MF_00100_B">
    <property type="entry name" value="IF_2_B"/>
    <property type="match status" value="1"/>
</dbReference>
<keyword evidence="3 7" id="KW-0396">Initiation factor</keyword>
<dbReference type="EMBL" id="FXAU01000001">
    <property type="protein sequence ID" value="SMG14291.1"/>
    <property type="molecule type" value="Genomic_DNA"/>
</dbReference>
<feature type="binding site" evidence="7">
    <location>
        <begin position="635"/>
        <end position="638"/>
    </location>
    <ligand>
        <name>GTP</name>
        <dbReference type="ChEBI" id="CHEBI:37565"/>
    </ligand>
</feature>
<dbReference type="PANTHER" id="PTHR43381">
    <property type="entry name" value="TRANSLATION INITIATION FACTOR IF-2-RELATED"/>
    <property type="match status" value="1"/>
</dbReference>
<evidence type="ECO:0000256" key="8">
    <source>
        <dbReference type="RuleBase" id="RU000644"/>
    </source>
</evidence>
<comment type="similarity">
    <text evidence="1 7 8">Belongs to the TRAFAC class translation factor GTPase superfamily. Classic translation factor GTPase family. IF-2 subfamily.</text>
</comment>
<dbReference type="InterPro" id="IPR006847">
    <property type="entry name" value="IF2_N"/>
</dbReference>
<dbReference type="InterPro" id="IPR009000">
    <property type="entry name" value="Transl_B-barrel_sf"/>
</dbReference>
<evidence type="ECO:0000256" key="7">
    <source>
        <dbReference type="HAMAP-Rule" id="MF_00100"/>
    </source>
</evidence>